<evidence type="ECO:0000256" key="1">
    <source>
        <dbReference type="ARBA" id="ARBA00004651"/>
    </source>
</evidence>
<dbReference type="GO" id="GO:0005524">
    <property type="term" value="F:ATP binding"/>
    <property type="evidence" value="ECO:0007669"/>
    <property type="project" value="UniProtKB-KW"/>
</dbReference>
<feature type="transmembrane region" description="Helical" evidence="10">
    <location>
        <begin position="312"/>
        <end position="330"/>
    </location>
</feature>
<protein>
    <submittedName>
        <fullName evidence="13">ABC transporter ATP-binding protein</fullName>
    </submittedName>
</protein>
<dbReference type="Pfam" id="PF00005">
    <property type="entry name" value="ABC_tran"/>
    <property type="match status" value="1"/>
</dbReference>
<evidence type="ECO:0000256" key="3">
    <source>
        <dbReference type="ARBA" id="ARBA00022448"/>
    </source>
</evidence>
<dbReference type="PANTHER" id="PTHR43394">
    <property type="entry name" value="ATP-DEPENDENT PERMEASE MDL1, MITOCHONDRIAL"/>
    <property type="match status" value="1"/>
</dbReference>
<evidence type="ECO:0000256" key="7">
    <source>
        <dbReference type="ARBA" id="ARBA00022840"/>
    </source>
</evidence>
<sequence>MKKMFNYLKPYKLQVFFILILVTFTALGMLLLPDYMSKIIGEGLDAEYQVLVDNEWQVVEECSIEVNPDTCRVIQTSDFNVILKYGGIMLLVTLASTLSFIGLMYLSSDVSSKVGRDIRRDYYNKINDLSIYETGKFGTSTLITRATNDVMQVQNFLIMALRMVLRIPIIFIGALVFSLQKSVTLTLVILAGVPLLGIVIVIAFKLVLPLFKLFQKRVDKMTLVTRESINGVRVIRAFGQGDREVEKFNESNQDLADVGLKAGKIMATLNPTINLIFNLVILAVVFFAYHMVLDGKIIDYQGLGNVSALIQYAMQMLFSILMLTMTFIMYPRAEVSGKRIQEILELESSIIDTADDSYSDFNFKGEVDFNEVSFKFPDAEKNVLDNISFNAKPGETIAIIGSTGSGKSTVVNLLPRFFDITGGSLKIDGVDIKNIKLSKLRSLIGFVPQTATLFSGTIKSNIAYGVEEPSDEEIVKAAQIAQAEEFILELDDTYDAVVEQSGNNFSGGQKQRLSIARAIIRKPKIFVFDDSFSALDFKTDSTLRKALKEEIKDATIFIVAQRIGTIMDADKIIVLQEGKMVGIGKHKELLDTCEVYKEIALSQLDEEEIR</sequence>
<feature type="transmembrane region" description="Helical" evidence="10">
    <location>
        <begin position="156"/>
        <end position="179"/>
    </location>
</feature>
<dbReference type="SUPFAM" id="SSF52540">
    <property type="entry name" value="P-loop containing nucleoside triphosphate hydrolases"/>
    <property type="match status" value="1"/>
</dbReference>
<feature type="transmembrane region" description="Helical" evidence="10">
    <location>
        <begin position="85"/>
        <end position="106"/>
    </location>
</feature>
<keyword evidence="5 10" id="KW-0812">Transmembrane</keyword>
<organism evidence="13 14">
    <name type="scientific">Hujiaoplasma nucleasis</name>
    <dbReference type="NCBI Taxonomy" id="2725268"/>
    <lineage>
        <taxon>Bacteria</taxon>
        <taxon>Bacillati</taxon>
        <taxon>Mycoplasmatota</taxon>
        <taxon>Mollicutes</taxon>
        <taxon>Candidatus Izemoplasmatales</taxon>
        <taxon>Hujiaoplasmataceae</taxon>
        <taxon>Hujiaoplasma</taxon>
    </lineage>
</organism>
<keyword evidence="6" id="KW-0547">Nucleotide-binding</keyword>
<evidence type="ECO:0000256" key="5">
    <source>
        <dbReference type="ARBA" id="ARBA00022692"/>
    </source>
</evidence>
<gene>
    <name evidence="13" type="ORF">HF295_00600</name>
</gene>
<proteinExistence type="inferred from homology"/>
<dbReference type="InterPro" id="IPR039421">
    <property type="entry name" value="Type_1_exporter"/>
</dbReference>
<reference evidence="13 14" key="1">
    <citation type="submission" date="2020-04" db="EMBL/GenBank/DDBJ databases">
        <authorList>
            <person name="Zheng R.K."/>
            <person name="Sun C.M."/>
        </authorList>
    </citation>
    <scope>NUCLEOTIDE SEQUENCE [LARGE SCALE GENOMIC DNA]</scope>
    <source>
        <strain evidence="14">zrk29</strain>
    </source>
</reference>
<dbReference type="GO" id="GO:0015421">
    <property type="term" value="F:ABC-type oligopeptide transporter activity"/>
    <property type="evidence" value="ECO:0007669"/>
    <property type="project" value="TreeGrafter"/>
</dbReference>
<dbReference type="GO" id="GO:0005886">
    <property type="term" value="C:plasma membrane"/>
    <property type="evidence" value="ECO:0007669"/>
    <property type="project" value="UniProtKB-SubCell"/>
</dbReference>
<dbReference type="KEGG" id="tbk:HF295_00600"/>
<feature type="domain" description="ABC transmembrane type-1" evidence="12">
    <location>
        <begin position="16"/>
        <end position="332"/>
    </location>
</feature>
<dbReference type="Gene3D" id="1.20.1560.10">
    <property type="entry name" value="ABC transporter type 1, transmembrane domain"/>
    <property type="match status" value="1"/>
</dbReference>
<evidence type="ECO:0000256" key="9">
    <source>
        <dbReference type="ARBA" id="ARBA00023136"/>
    </source>
</evidence>
<dbReference type="CDD" id="cd18548">
    <property type="entry name" value="ABC_6TM_Tm287_like"/>
    <property type="match status" value="1"/>
</dbReference>
<evidence type="ECO:0000256" key="10">
    <source>
        <dbReference type="SAM" id="Phobius"/>
    </source>
</evidence>
<dbReference type="PROSITE" id="PS00211">
    <property type="entry name" value="ABC_TRANSPORTER_1"/>
    <property type="match status" value="1"/>
</dbReference>
<keyword evidence="9 10" id="KW-0472">Membrane</keyword>
<dbReference type="InterPro" id="IPR003439">
    <property type="entry name" value="ABC_transporter-like_ATP-bd"/>
</dbReference>
<evidence type="ECO:0000313" key="14">
    <source>
        <dbReference type="Proteomes" id="UP000512167"/>
    </source>
</evidence>
<dbReference type="InterPro" id="IPR027417">
    <property type="entry name" value="P-loop_NTPase"/>
</dbReference>
<dbReference type="InterPro" id="IPR003593">
    <property type="entry name" value="AAA+_ATPase"/>
</dbReference>
<evidence type="ECO:0000256" key="8">
    <source>
        <dbReference type="ARBA" id="ARBA00022989"/>
    </source>
</evidence>
<name>A0A7L6MZL7_9MOLU</name>
<dbReference type="AlphaFoldDB" id="A0A7L6MZL7"/>
<keyword evidence="4" id="KW-1003">Cell membrane</keyword>
<dbReference type="SMART" id="SM00382">
    <property type="entry name" value="AAA"/>
    <property type="match status" value="1"/>
</dbReference>
<dbReference type="PROSITE" id="PS50893">
    <property type="entry name" value="ABC_TRANSPORTER_2"/>
    <property type="match status" value="1"/>
</dbReference>
<dbReference type="InterPro" id="IPR017871">
    <property type="entry name" value="ABC_transporter-like_CS"/>
</dbReference>
<dbReference type="InterPro" id="IPR036640">
    <property type="entry name" value="ABC1_TM_sf"/>
</dbReference>
<dbReference type="FunFam" id="3.40.50.300:FF:000221">
    <property type="entry name" value="Multidrug ABC transporter ATP-binding protein"/>
    <property type="match status" value="1"/>
</dbReference>
<dbReference type="Pfam" id="PF00664">
    <property type="entry name" value="ABC_membrane"/>
    <property type="match status" value="1"/>
</dbReference>
<evidence type="ECO:0000256" key="2">
    <source>
        <dbReference type="ARBA" id="ARBA00005417"/>
    </source>
</evidence>
<evidence type="ECO:0000313" key="13">
    <source>
        <dbReference type="EMBL" id="QLY39436.1"/>
    </source>
</evidence>
<dbReference type="RefSeq" id="WP_312031904.1">
    <property type="nucleotide sequence ID" value="NZ_CP051151.1"/>
</dbReference>
<dbReference type="PROSITE" id="PS50929">
    <property type="entry name" value="ABC_TM1F"/>
    <property type="match status" value="1"/>
</dbReference>
<keyword evidence="7 13" id="KW-0067">ATP-binding</keyword>
<keyword evidence="14" id="KW-1185">Reference proteome</keyword>
<dbReference type="InterPro" id="IPR011527">
    <property type="entry name" value="ABC1_TM_dom"/>
</dbReference>
<feature type="transmembrane region" description="Helical" evidence="10">
    <location>
        <begin position="12"/>
        <end position="32"/>
    </location>
</feature>
<evidence type="ECO:0000259" key="12">
    <source>
        <dbReference type="PROSITE" id="PS50929"/>
    </source>
</evidence>
<comment type="similarity">
    <text evidence="2">Belongs to the ABC transporter superfamily.</text>
</comment>
<dbReference type="EMBL" id="CP051151">
    <property type="protein sequence ID" value="QLY39436.1"/>
    <property type="molecule type" value="Genomic_DNA"/>
</dbReference>
<evidence type="ECO:0000256" key="6">
    <source>
        <dbReference type="ARBA" id="ARBA00022741"/>
    </source>
</evidence>
<keyword evidence="3" id="KW-0813">Transport</keyword>
<dbReference type="PANTHER" id="PTHR43394:SF1">
    <property type="entry name" value="ATP-BINDING CASSETTE SUB-FAMILY B MEMBER 10, MITOCHONDRIAL"/>
    <property type="match status" value="1"/>
</dbReference>
<dbReference type="GO" id="GO:0016887">
    <property type="term" value="F:ATP hydrolysis activity"/>
    <property type="evidence" value="ECO:0007669"/>
    <property type="project" value="InterPro"/>
</dbReference>
<dbReference type="SUPFAM" id="SSF90123">
    <property type="entry name" value="ABC transporter transmembrane region"/>
    <property type="match status" value="1"/>
</dbReference>
<dbReference type="Proteomes" id="UP000512167">
    <property type="component" value="Chromosome"/>
</dbReference>
<keyword evidence="8 10" id="KW-1133">Transmembrane helix</keyword>
<evidence type="ECO:0000256" key="4">
    <source>
        <dbReference type="ARBA" id="ARBA00022475"/>
    </source>
</evidence>
<accession>A0A7L6MZL7</accession>
<evidence type="ECO:0000259" key="11">
    <source>
        <dbReference type="PROSITE" id="PS50893"/>
    </source>
</evidence>
<comment type="subcellular location">
    <subcellularLocation>
        <location evidence="1">Cell membrane</location>
        <topology evidence="1">Multi-pass membrane protein</topology>
    </subcellularLocation>
</comment>
<feature type="transmembrane region" description="Helical" evidence="10">
    <location>
        <begin position="273"/>
        <end position="292"/>
    </location>
</feature>
<feature type="domain" description="ABC transporter" evidence="11">
    <location>
        <begin position="367"/>
        <end position="602"/>
    </location>
</feature>
<dbReference type="Gene3D" id="3.40.50.300">
    <property type="entry name" value="P-loop containing nucleotide triphosphate hydrolases"/>
    <property type="match status" value="1"/>
</dbReference>
<feature type="transmembrane region" description="Helical" evidence="10">
    <location>
        <begin position="185"/>
        <end position="211"/>
    </location>
</feature>